<accession>A0ABD3B4W9</accession>
<evidence type="ECO:0000313" key="1">
    <source>
        <dbReference type="EMBL" id="KAL3538570.1"/>
    </source>
</evidence>
<organism evidence="1 2">
    <name type="scientific">Cinchona calisaya</name>
    <dbReference type="NCBI Taxonomy" id="153742"/>
    <lineage>
        <taxon>Eukaryota</taxon>
        <taxon>Viridiplantae</taxon>
        <taxon>Streptophyta</taxon>
        <taxon>Embryophyta</taxon>
        <taxon>Tracheophyta</taxon>
        <taxon>Spermatophyta</taxon>
        <taxon>Magnoliopsida</taxon>
        <taxon>eudicotyledons</taxon>
        <taxon>Gunneridae</taxon>
        <taxon>Pentapetalae</taxon>
        <taxon>asterids</taxon>
        <taxon>lamiids</taxon>
        <taxon>Gentianales</taxon>
        <taxon>Rubiaceae</taxon>
        <taxon>Cinchonoideae</taxon>
        <taxon>Cinchoneae</taxon>
        <taxon>Cinchona</taxon>
    </lineage>
</organism>
<reference evidence="1 2" key="1">
    <citation type="submission" date="2024-11" db="EMBL/GenBank/DDBJ databases">
        <title>A near-complete genome assembly of Cinchona calisaya.</title>
        <authorList>
            <person name="Lian D.C."/>
            <person name="Zhao X.W."/>
            <person name="Wei L."/>
        </authorList>
    </citation>
    <scope>NUCLEOTIDE SEQUENCE [LARGE SCALE GENOMIC DNA]</scope>
    <source>
        <tissue evidence="1">Nenye</tissue>
    </source>
</reference>
<gene>
    <name evidence="1" type="ORF">ACH5RR_001936</name>
</gene>
<dbReference type="EMBL" id="JBJUIK010000001">
    <property type="protein sequence ID" value="KAL3538570.1"/>
    <property type="molecule type" value="Genomic_DNA"/>
</dbReference>
<keyword evidence="2" id="KW-1185">Reference proteome</keyword>
<dbReference type="PANTHER" id="PTHR46855">
    <property type="entry name" value="OSJNBB0038F03.10 PROTEIN"/>
    <property type="match status" value="1"/>
</dbReference>
<dbReference type="InterPro" id="IPR044589">
    <property type="entry name" value="GATA26/27"/>
</dbReference>
<dbReference type="PANTHER" id="PTHR46855:SF11">
    <property type="entry name" value="GATA TRANSCRIPTION FACTOR 26-LIKE"/>
    <property type="match status" value="1"/>
</dbReference>
<name>A0ABD3B4W9_9GENT</name>
<comment type="caution">
    <text evidence="1">The sequence shown here is derived from an EMBL/GenBank/DDBJ whole genome shotgun (WGS) entry which is preliminary data.</text>
</comment>
<dbReference type="AlphaFoldDB" id="A0ABD3B4W9"/>
<protein>
    <submittedName>
        <fullName evidence="1">Uncharacterized protein</fullName>
    </submittedName>
</protein>
<sequence length="280" mass="30089">MSQDALDFLGIVQPSQRLIDKGKRLVIEQEVSSPTETLQEQICNNLQCLAISRSDDEQDDILIYQRINHYIPENEIGLGCVLLKPPISPPKECKLEPPSAVLTFTASAAPKEAKSQFMFKSPVNSQPKNIFRPQSPPSKNDTSSLVNVPINAASLFLNISGQNNNSAEAAPSSCATHGTSSMFHLQEIQVALNIDDAQNRPQTESSELVDDESANVANDDGIDGLGFLVLVCPLDDCFNFGFFKSTVSLGTGLGSGFGMSMAPASFDSVENVSPIGLTPI</sequence>
<evidence type="ECO:0000313" key="2">
    <source>
        <dbReference type="Proteomes" id="UP001630127"/>
    </source>
</evidence>
<dbReference type="Proteomes" id="UP001630127">
    <property type="component" value="Unassembled WGS sequence"/>
</dbReference>
<proteinExistence type="predicted"/>